<evidence type="ECO:0000256" key="1">
    <source>
        <dbReference type="SAM" id="MobiDB-lite"/>
    </source>
</evidence>
<dbReference type="InterPro" id="IPR010610">
    <property type="entry name" value="EryCIII-like_C"/>
</dbReference>
<organism evidence="3 4">
    <name type="scientific">Acidiferrimicrobium australe</name>
    <dbReference type="NCBI Taxonomy" id="2664430"/>
    <lineage>
        <taxon>Bacteria</taxon>
        <taxon>Bacillati</taxon>
        <taxon>Actinomycetota</taxon>
        <taxon>Acidimicrobiia</taxon>
        <taxon>Acidimicrobiales</taxon>
        <taxon>Acidimicrobiaceae</taxon>
        <taxon>Acidiferrimicrobium</taxon>
    </lineage>
</organism>
<feature type="non-terminal residue" evidence="3">
    <location>
        <position position="435"/>
    </location>
</feature>
<dbReference type="Proteomes" id="UP000437736">
    <property type="component" value="Unassembled WGS sequence"/>
</dbReference>
<evidence type="ECO:0000313" key="3">
    <source>
        <dbReference type="EMBL" id="MST33672.1"/>
    </source>
</evidence>
<sequence length="435" mass="46027">MPSRRPPARPGRTDTRSTPVAEREAPAGRSRPVGTTPGPAPEWGVARFVVACTPLHGHVTPLLAIMAELTRRGHEVIGCTGRRFANEVTGVGARFVPLPAEADYDDRRVEAVFGGSRPDGRLRRINADISRLLADPLPSQHRLLGRLVAEWAPAAVLVDTTFLGAFTWRSVQTTPHPPLAVANITFLALRGRGVPPPGPGLRPAPGLGGGTRDVLVRTVTDRLLVRRGLLRLDRAAREATGRAIPGLLFDGPRLADLVLVLTVPSFEYPRSDLPSSVRFVGPVQPPARAARTPPWWSDLDGSRRVVHVTQGTMDTSDLGALVAPTLRALADQDLLVVATTGGRPPEAVPGPVPSNARIARYLPYVSLLPRVDVMVTNGGYGGVQQALAAGVPLVVAGSGEDKPEVAARVAHSGAGIDLRTGHPRPAALRAAVARV</sequence>
<name>A0ABW9QWK7_9ACTN</name>
<accession>A0ABW9QWK7</accession>
<gene>
    <name evidence="3" type="ORF">GHK86_13210</name>
</gene>
<dbReference type="SUPFAM" id="SSF53756">
    <property type="entry name" value="UDP-Glycosyltransferase/glycogen phosphorylase"/>
    <property type="match status" value="1"/>
</dbReference>
<comment type="caution">
    <text evidence="3">The sequence shown here is derived from an EMBL/GenBank/DDBJ whole genome shotgun (WGS) entry which is preliminary data.</text>
</comment>
<feature type="compositionally biased region" description="Basic and acidic residues" evidence="1">
    <location>
        <begin position="11"/>
        <end position="26"/>
    </location>
</feature>
<dbReference type="InterPro" id="IPR050426">
    <property type="entry name" value="Glycosyltransferase_28"/>
</dbReference>
<dbReference type="PANTHER" id="PTHR48050:SF13">
    <property type="entry name" value="STEROL 3-BETA-GLUCOSYLTRANSFERASE UGT80A2"/>
    <property type="match status" value="1"/>
</dbReference>
<dbReference type="PANTHER" id="PTHR48050">
    <property type="entry name" value="STEROL 3-BETA-GLUCOSYLTRANSFERASE"/>
    <property type="match status" value="1"/>
</dbReference>
<evidence type="ECO:0000313" key="4">
    <source>
        <dbReference type="Proteomes" id="UP000437736"/>
    </source>
</evidence>
<dbReference type="Pfam" id="PF06722">
    <property type="entry name" value="EryCIII-like_C"/>
    <property type="match status" value="1"/>
</dbReference>
<proteinExistence type="predicted"/>
<feature type="region of interest" description="Disordered" evidence="1">
    <location>
        <begin position="1"/>
        <end position="39"/>
    </location>
</feature>
<dbReference type="EMBL" id="WJHE01000686">
    <property type="protein sequence ID" value="MST33672.1"/>
    <property type="molecule type" value="Genomic_DNA"/>
</dbReference>
<dbReference type="CDD" id="cd03784">
    <property type="entry name" value="GT1_Gtf-like"/>
    <property type="match status" value="1"/>
</dbReference>
<reference evidence="3 4" key="1">
    <citation type="submission" date="2019-11" db="EMBL/GenBank/DDBJ databases">
        <title>Acidiferrimicrobium australis gen. nov., sp. nov., an acidophilic and obligately heterotrophic, member of the Actinobacteria that catalyses dissimilatory oxido- reduction of iron isolated from metal-rich acidic water in Chile.</title>
        <authorList>
            <person name="Gonzalez D."/>
            <person name="Huber K."/>
            <person name="Hedrich S."/>
            <person name="Rojas-Villalobos C."/>
            <person name="Quatrini R."/>
            <person name="Dinamarca M.A."/>
            <person name="Schwarz A."/>
            <person name="Canales C."/>
            <person name="Nancucheo I."/>
        </authorList>
    </citation>
    <scope>NUCLEOTIDE SEQUENCE [LARGE SCALE GENOMIC DNA]</scope>
    <source>
        <strain evidence="3 4">USS-CCA1</strain>
    </source>
</reference>
<protein>
    <recommendedName>
        <fullName evidence="2">Erythromycin biosynthesis protein CIII-like C-terminal domain-containing protein</fullName>
    </recommendedName>
</protein>
<feature type="domain" description="Erythromycin biosynthesis protein CIII-like C-terminal" evidence="2">
    <location>
        <begin position="326"/>
        <end position="435"/>
    </location>
</feature>
<dbReference type="InterPro" id="IPR002213">
    <property type="entry name" value="UDP_glucos_trans"/>
</dbReference>
<keyword evidence="4" id="KW-1185">Reference proteome</keyword>
<dbReference type="Gene3D" id="3.40.50.2000">
    <property type="entry name" value="Glycogen Phosphorylase B"/>
    <property type="match status" value="2"/>
</dbReference>
<evidence type="ECO:0000259" key="2">
    <source>
        <dbReference type="Pfam" id="PF06722"/>
    </source>
</evidence>